<dbReference type="GO" id="GO:0008483">
    <property type="term" value="F:transaminase activity"/>
    <property type="evidence" value="ECO:0007669"/>
    <property type="project" value="TreeGrafter"/>
</dbReference>
<organism evidence="2 3">
    <name type="scientific">Halapricum desulfuricans</name>
    <dbReference type="NCBI Taxonomy" id="2841257"/>
    <lineage>
        <taxon>Archaea</taxon>
        <taxon>Methanobacteriati</taxon>
        <taxon>Methanobacteriota</taxon>
        <taxon>Stenosarchaea group</taxon>
        <taxon>Halobacteria</taxon>
        <taxon>Halobacteriales</taxon>
        <taxon>Haloarculaceae</taxon>
        <taxon>Halapricum</taxon>
    </lineage>
</organism>
<dbReference type="SUPFAM" id="SSF53383">
    <property type="entry name" value="PLP-dependent transferases"/>
    <property type="match status" value="1"/>
</dbReference>
<dbReference type="PANTHER" id="PTHR30244">
    <property type="entry name" value="TRANSAMINASE"/>
    <property type="match status" value="1"/>
</dbReference>
<reference evidence="2" key="1">
    <citation type="submission" date="2020-11" db="EMBL/GenBank/DDBJ databases">
        <title>Carbohydrate-dependent, anaerobic sulfur respiration: A novel catabolism in halophilic archaea.</title>
        <authorList>
            <person name="Sorokin D.Y."/>
            <person name="Messina E."/>
            <person name="Smedile F."/>
            <person name="La Cono V."/>
            <person name="Hallsworth J.E."/>
            <person name="Yakimov M.M."/>
        </authorList>
    </citation>
    <scope>NUCLEOTIDE SEQUENCE</scope>
    <source>
        <strain evidence="2">HSR12-1</strain>
    </source>
</reference>
<dbReference type="Gene3D" id="3.40.640.10">
    <property type="entry name" value="Type I PLP-dependent aspartate aminotransferase-like (Major domain)"/>
    <property type="match status" value="1"/>
</dbReference>
<dbReference type="InterPro" id="IPR015424">
    <property type="entry name" value="PyrdxlP-dep_Trfase"/>
</dbReference>
<gene>
    <name evidence="2" type="primary">wecE</name>
    <name evidence="2" type="ORF">HSR121_1054</name>
</gene>
<dbReference type="EMBL" id="CP064787">
    <property type="protein sequence ID" value="QSG05401.1"/>
    <property type="molecule type" value="Genomic_DNA"/>
</dbReference>
<comment type="similarity">
    <text evidence="1">Belongs to the DegT/DnrJ/EryC1 family.</text>
</comment>
<accession>A0A897MYP4</accession>
<dbReference type="InterPro" id="IPR015422">
    <property type="entry name" value="PyrdxlP-dep_Trfase_small"/>
</dbReference>
<evidence type="ECO:0000313" key="2">
    <source>
        <dbReference type="EMBL" id="QSG05401.1"/>
    </source>
</evidence>
<dbReference type="GO" id="GO:0000271">
    <property type="term" value="P:polysaccharide biosynthetic process"/>
    <property type="evidence" value="ECO:0007669"/>
    <property type="project" value="TreeGrafter"/>
</dbReference>
<proteinExistence type="inferred from homology"/>
<sequence length="365" mass="39753">MISLAAPDIGEPEFESVEDVIKEGRLVAGEEVEQFEAAFAEYVGAEHGVATVNGTAALHTALEALGIGEGDSVVTTPFSFIATANAIRFANAEPVFADIDPETLNLDPDSAEEAVREHDADAILVVHLYGQPARMERFREIADAHDLALIEDAAQAHGATIDGEHVGTIGDAGCFSFYPTKNMTTGEGGMVVTDDEAVARRADQFINHGRTGSYTHATLGHNYRMTNIAGAIGLTQLQKLPYYVDQRRRNARRLLEELDGNRLALPEPRPGTKHAYHQFTVQYPQRNALKLDLEERDIGTGVYYPTTIHRQGAYAGEEATTPVAERAADQVLSLPVHPGLTDEDITTIVEGVERHLTRAWEAIDE</sequence>
<dbReference type="InterPro" id="IPR015421">
    <property type="entry name" value="PyrdxlP-dep_Trfase_major"/>
</dbReference>
<keyword evidence="1" id="KW-0663">Pyridoxal phosphate</keyword>
<dbReference type="Proteomes" id="UP000663525">
    <property type="component" value="Chromosome"/>
</dbReference>
<dbReference type="RefSeq" id="WP_229115244.1">
    <property type="nucleotide sequence ID" value="NZ_CP064787.1"/>
</dbReference>
<protein>
    <submittedName>
        <fullName evidence="2">Putative pyridoxal phosphate-dependent enzyme apparently involved in regulation of cell wall biogenesis</fullName>
    </submittedName>
</protein>
<dbReference type="PANTHER" id="PTHR30244:SF34">
    <property type="entry name" value="DTDP-4-AMINO-4,6-DIDEOXYGALACTOSE TRANSAMINASE"/>
    <property type="match status" value="1"/>
</dbReference>
<evidence type="ECO:0000256" key="1">
    <source>
        <dbReference type="RuleBase" id="RU004508"/>
    </source>
</evidence>
<dbReference type="GO" id="GO:0030170">
    <property type="term" value="F:pyridoxal phosphate binding"/>
    <property type="evidence" value="ECO:0007669"/>
    <property type="project" value="TreeGrafter"/>
</dbReference>
<evidence type="ECO:0000313" key="3">
    <source>
        <dbReference type="Proteomes" id="UP000663525"/>
    </source>
</evidence>
<dbReference type="GeneID" id="68854679"/>
<dbReference type="Pfam" id="PF01041">
    <property type="entry name" value="DegT_DnrJ_EryC1"/>
    <property type="match status" value="1"/>
</dbReference>
<dbReference type="CDD" id="cd00616">
    <property type="entry name" value="AHBA_syn"/>
    <property type="match status" value="1"/>
</dbReference>
<name>A0A897MYP4_9EURY</name>
<dbReference type="AlphaFoldDB" id="A0A897MYP4"/>
<dbReference type="PIRSF" id="PIRSF000390">
    <property type="entry name" value="PLP_StrS"/>
    <property type="match status" value="1"/>
</dbReference>
<dbReference type="Gene3D" id="3.90.1150.10">
    <property type="entry name" value="Aspartate Aminotransferase, domain 1"/>
    <property type="match status" value="1"/>
</dbReference>
<dbReference type="InterPro" id="IPR000653">
    <property type="entry name" value="DegT/StrS_aminotransferase"/>
</dbReference>